<organism evidence="1 2">
    <name type="scientific">Paenimyroides aestuarii</name>
    <dbReference type="NCBI Taxonomy" id="2968490"/>
    <lineage>
        <taxon>Bacteria</taxon>
        <taxon>Pseudomonadati</taxon>
        <taxon>Bacteroidota</taxon>
        <taxon>Flavobacteriia</taxon>
        <taxon>Flavobacteriales</taxon>
        <taxon>Flavobacteriaceae</taxon>
        <taxon>Paenimyroides</taxon>
    </lineage>
</organism>
<proteinExistence type="predicted"/>
<dbReference type="InterPro" id="IPR038194">
    <property type="entry name" value="DUF3861_sf"/>
</dbReference>
<dbReference type="Pfam" id="PF12977">
    <property type="entry name" value="DUF3861"/>
    <property type="match status" value="1"/>
</dbReference>
<reference evidence="1 2" key="1">
    <citation type="submission" date="2022-08" db="EMBL/GenBank/DDBJ databases">
        <title>Myroides zhujiangensis sp. nov., a novel bacterium isolated from sediment in the Pearl River Estuary.</title>
        <authorList>
            <person name="Cui L."/>
        </authorList>
    </citation>
    <scope>NUCLEOTIDE SEQUENCE [LARGE SCALE GENOMIC DNA]</scope>
    <source>
        <strain evidence="1 2">SCSIO 72103</strain>
    </source>
</reference>
<evidence type="ECO:0000313" key="1">
    <source>
        <dbReference type="EMBL" id="UUV22386.1"/>
    </source>
</evidence>
<name>A0ABY5NUX5_9FLAO</name>
<keyword evidence="2" id="KW-1185">Reference proteome</keyword>
<dbReference type="Proteomes" id="UP001317001">
    <property type="component" value="Chromosome"/>
</dbReference>
<accession>A0ABY5NUX5</accession>
<gene>
    <name evidence="1" type="ORF">NPX36_04930</name>
</gene>
<dbReference type="InterPro" id="IPR024476">
    <property type="entry name" value="DUF3861"/>
</dbReference>
<dbReference type="Gene3D" id="3.10.20.850">
    <property type="entry name" value="Protein of unknown function DUF3861"/>
    <property type="match status" value="1"/>
</dbReference>
<dbReference type="EMBL" id="CP102382">
    <property type="protein sequence ID" value="UUV22386.1"/>
    <property type="molecule type" value="Genomic_DNA"/>
</dbReference>
<evidence type="ECO:0000313" key="2">
    <source>
        <dbReference type="Proteomes" id="UP001317001"/>
    </source>
</evidence>
<protein>
    <submittedName>
        <fullName evidence="1">DUF3861 domain-containing protein</fullName>
    </submittedName>
</protein>
<sequence>MNKKNYTYSLILSALEDKSGVKRKEELQFDFENHDDIFDIVDRIKSKSVFEEEKTATEFVIGLKLFTEVLLKNRKHPLFEELGPQMAAFMKKLKSQ</sequence>
<dbReference type="RefSeq" id="WP_257500303.1">
    <property type="nucleotide sequence ID" value="NZ_CP102382.1"/>
</dbReference>